<dbReference type="PRINTS" id="PR00413">
    <property type="entry name" value="HADHALOGNASE"/>
</dbReference>
<dbReference type="InterPro" id="IPR036412">
    <property type="entry name" value="HAD-like_sf"/>
</dbReference>
<dbReference type="PANTHER" id="PTHR43434:SF1">
    <property type="entry name" value="PHOSPHOGLYCOLATE PHOSPHATASE"/>
    <property type="match status" value="1"/>
</dbReference>
<dbReference type="InterPro" id="IPR023214">
    <property type="entry name" value="HAD_sf"/>
</dbReference>
<dbReference type="Proteomes" id="UP000824242">
    <property type="component" value="Unassembled WGS sequence"/>
</dbReference>
<reference evidence="1" key="1">
    <citation type="submission" date="2020-10" db="EMBL/GenBank/DDBJ databases">
        <authorList>
            <person name="Gilroy R."/>
        </authorList>
    </citation>
    <scope>NUCLEOTIDE SEQUENCE</scope>
    <source>
        <strain evidence="1">ChiSxjej1B13-7958</strain>
    </source>
</reference>
<dbReference type="SFLD" id="SFLDS00003">
    <property type="entry name" value="Haloacid_Dehalogenase"/>
    <property type="match status" value="1"/>
</dbReference>
<name>A0A9D1AMV0_9FIRM</name>
<sequence length="224" mass="24946">MVQLCIFDLDGTLANTLDSIAGFANEALRRCGWNPILPKEEYRFLVGNGADCLMRRMLSRTAGTYTEEDVVRLRSVYDDLYGADPMREVKEYPGLFSVLQALKSHRIRLAVLSNKPDRDARAVISHLFPEGFFDRCYGQREEIPRKPAPDGALLIAKELGVPPQNCLYIGDSGVDMETGRAAGMKTVGVLWGFRDREELMEHGADALAKVPEDLLILAGTEKPQ</sequence>
<dbReference type="InterPro" id="IPR006439">
    <property type="entry name" value="HAD-SF_hydro_IA"/>
</dbReference>
<dbReference type="SFLD" id="SFLDG01129">
    <property type="entry name" value="C1.5:_HAD__Beta-PGM__Phosphata"/>
    <property type="match status" value="1"/>
</dbReference>
<accession>A0A9D1AMV0</accession>
<dbReference type="GO" id="GO:0008967">
    <property type="term" value="F:phosphoglycolate phosphatase activity"/>
    <property type="evidence" value="ECO:0007669"/>
    <property type="project" value="TreeGrafter"/>
</dbReference>
<dbReference type="EMBL" id="DVGZ01000019">
    <property type="protein sequence ID" value="HIR46375.1"/>
    <property type="molecule type" value="Genomic_DNA"/>
</dbReference>
<dbReference type="Gene3D" id="3.40.50.1000">
    <property type="entry name" value="HAD superfamily/HAD-like"/>
    <property type="match status" value="1"/>
</dbReference>
<organism evidence="1 2">
    <name type="scientific">Candidatus Caccousia avicola</name>
    <dbReference type="NCBI Taxonomy" id="2840721"/>
    <lineage>
        <taxon>Bacteria</taxon>
        <taxon>Bacillati</taxon>
        <taxon>Bacillota</taxon>
        <taxon>Clostridia</taxon>
        <taxon>Eubacteriales</taxon>
        <taxon>Oscillospiraceae</taxon>
        <taxon>Oscillospiraceae incertae sedis</taxon>
        <taxon>Candidatus Caccousia</taxon>
    </lineage>
</organism>
<dbReference type="Gene3D" id="1.10.150.240">
    <property type="entry name" value="Putative phosphatase, domain 2"/>
    <property type="match status" value="1"/>
</dbReference>
<dbReference type="InterPro" id="IPR041492">
    <property type="entry name" value="HAD_2"/>
</dbReference>
<dbReference type="AlphaFoldDB" id="A0A9D1AMV0"/>
<dbReference type="NCBIfam" id="TIGR01549">
    <property type="entry name" value="HAD-SF-IA-v1"/>
    <property type="match status" value="1"/>
</dbReference>
<keyword evidence="1" id="KW-0378">Hydrolase</keyword>
<dbReference type="PANTHER" id="PTHR43434">
    <property type="entry name" value="PHOSPHOGLYCOLATE PHOSPHATASE"/>
    <property type="match status" value="1"/>
</dbReference>
<comment type="caution">
    <text evidence="1">The sequence shown here is derived from an EMBL/GenBank/DDBJ whole genome shotgun (WGS) entry which is preliminary data.</text>
</comment>
<evidence type="ECO:0000313" key="2">
    <source>
        <dbReference type="Proteomes" id="UP000824242"/>
    </source>
</evidence>
<dbReference type="SUPFAM" id="SSF56784">
    <property type="entry name" value="HAD-like"/>
    <property type="match status" value="1"/>
</dbReference>
<dbReference type="NCBIfam" id="TIGR01509">
    <property type="entry name" value="HAD-SF-IA-v3"/>
    <property type="match status" value="1"/>
</dbReference>
<dbReference type="GO" id="GO:0005829">
    <property type="term" value="C:cytosol"/>
    <property type="evidence" value="ECO:0007669"/>
    <property type="project" value="TreeGrafter"/>
</dbReference>
<protein>
    <submittedName>
        <fullName evidence="1">HAD family hydrolase</fullName>
    </submittedName>
</protein>
<dbReference type="InterPro" id="IPR023198">
    <property type="entry name" value="PGP-like_dom2"/>
</dbReference>
<gene>
    <name evidence="1" type="ORF">IAB89_01760</name>
</gene>
<proteinExistence type="predicted"/>
<reference evidence="1" key="2">
    <citation type="journal article" date="2021" name="PeerJ">
        <title>Extensive microbial diversity within the chicken gut microbiome revealed by metagenomics and culture.</title>
        <authorList>
            <person name="Gilroy R."/>
            <person name="Ravi A."/>
            <person name="Getino M."/>
            <person name="Pursley I."/>
            <person name="Horton D.L."/>
            <person name="Alikhan N.F."/>
            <person name="Baker D."/>
            <person name="Gharbi K."/>
            <person name="Hall N."/>
            <person name="Watson M."/>
            <person name="Adriaenssens E.M."/>
            <person name="Foster-Nyarko E."/>
            <person name="Jarju S."/>
            <person name="Secka A."/>
            <person name="Antonio M."/>
            <person name="Oren A."/>
            <person name="Chaudhuri R.R."/>
            <person name="La Ragione R."/>
            <person name="Hildebrand F."/>
            <person name="Pallen M.J."/>
        </authorList>
    </citation>
    <scope>NUCLEOTIDE SEQUENCE</scope>
    <source>
        <strain evidence="1">ChiSxjej1B13-7958</strain>
    </source>
</reference>
<dbReference type="SFLD" id="SFLDG01135">
    <property type="entry name" value="C1.5.6:_HAD__Beta-PGM__Phospha"/>
    <property type="match status" value="1"/>
</dbReference>
<dbReference type="InterPro" id="IPR050155">
    <property type="entry name" value="HAD-like_hydrolase_sf"/>
</dbReference>
<evidence type="ECO:0000313" key="1">
    <source>
        <dbReference type="EMBL" id="HIR46375.1"/>
    </source>
</evidence>
<dbReference type="Pfam" id="PF13419">
    <property type="entry name" value="HAD_2"/>
    <property type="match status" value="1"/>
</dbReference>
<dbReference type="GO" id="GO:0006281">
    <property type="term" value="P:DNA repair"/>
    <property type="evidence" value="ECO:0007669"/>
    <property type="project" value="TreeGrafter"/>
</dbReference>